<evidence type="ECO:0000313" key="2">
    <source>
        <dbReference type="Proteomes" id="UP000789524"/>
    </source>
</evidence>
<dbReference type="OrthoDB" id="5857104at2759"/>
<evidence type="ECO:0000313" key="1">
    <source>
        <dbReference type="EMBL" id="CAG9566972.1"/>
    </source>
</evidence>
<dbReference type="InterPro" id="IPR051493">
    <property type="entry name" value="CHD"/>
</dbReference>
<dbReference type="AlphaFoldDB" id="A0A8J2QSX8"/>
<dbReference type="Proteomes" id="UP000789524">
    <property type="component" value="Unassembled WGS sequence"/>
</dbReference>
<dbReference type="PANTHER" id="PTHR46850">
    <property type="entry name" value="CHROMODOMAIN-HELICASE-DNA-BINDING PROTEIN 9"/>
    <property type="match status" value="1"/>
</dbReference>
<name>A0A8J2QSX8_9NEOP</name>
<comment type="caution">
    <text evidence="1">The sequence shown here is derived from an EMBL/GenBank/DDBJ whole genome shotgun (WGS) entry which is preliminary data.</text>
</comment>
<dbReference type="InterPro" id="IPR027417">
    <property type="entry name" value="P-loop_NTPase"/>
</dbReference>
<organism evidence="1 2">
    <name type="scientific">Danaus chrysippus</name>
    <name type="common">African queen</name>
    <dbReference type="NCBI Taxonomy" id="151541"/>
    <lineage>
        <taxon>Eukaryota</taxon>
        <taxon>Metazoa</taxon>
        <taxon>Ecdysozoa</taxon>
        <taxon>Arthropoda</taxon>
        <taxon>Hexapoda</taxon>
        <taxon>Insecta</taxon>
        <taxon>Pterygota</taxon>
        <taxon>Neoptera</taxon>
        <taxon>Endopterygota</taxon>
        <taxon>Lepidoptera</taxon>
        <taxon>Glossata</taxon>
        <taxon>Ditrysia</taxon>
        <taxon>Papilionoidea</taxon>
        <taxon>Nymphalidae</taxon>
        <taxon>Danainae</taxon>
        <taxon>Danaini</taxon>
        <taxon>Danaina</taxon>
        <taxon>Danaus</taxon>
        <taxon>Anosia</taxon>
    </lineage>
</organism>
<proteinExistence type="predicted"/>
<protein>
    <submittedName>
        <fullName evidence="1">(African queen) hypothetical protein</fullName>
    </submittedName>
</protein>
<dbReference type="PANTHER" id="PTHR46850:SF1">
    <property type="entry name" value="CHROMODOMAIN-HELICASE-DNA-BINDING PROTEIN 9"/>
    <property type="match status" value="1"/>
</dbReference>
<dbReference type="EMBL" id="CAKASE010000057">
    <property type="protein sequence ID" value="CAG9566972.1"/>
    <property type="molecule type" value="Genomic_DNA"/>
</dbReference>
<gene>
    <name evidence="1" type="ORF">DCHRY22_LOCUS7533</name>
</gene>
<accession>A0A8J2QSX8</accession>
<dbReference type="Gene3D" id="3.40.50.300">
    <property type="entry name" value="P-loop containing nucleotide triphosphate hydrolases"/>
    <property type="match status" value="1"/>
</dbReference>
<keyword evidence="2" id="KW-1185">Reference proteome</keyword>
<reference evidence="1" key="1">
    <citation type="submission" date="2021-09" db="EMBL/GenBank/DDBJ databases">
        <authorList>
            <person name="Martin H S."/>
        </authorList>
    </citation>
    <scope>NUCLEOTIDE SEQUENCE</scope>
</reference>
<dbReference type="SUPFAM" id="SSF52540">
    <property type="entry name" value="P-loop containing nucleoside triphosphate hydrolases"/>
    <property type="match status" value="1"/>
</dbReference>
<sequence>MILQAQARCHRIGQQKMVKIYRLICRNTYEREMFDKASLKLGLDKAILQSMKYFSRKRNRLKTVVEKEIEDLLKKGAYGAVMDEDNAGDKFCEEDIEMILARRTQVIQMESEKGSTFSKASFAATDQRSDIDIRDPDFWNKWAKKAEIDTTEKKEDEDLIVTEPRKRTIIKKIRT</sequence>